<reference evidence="1" key="1">
    <citation type="submission" date="2018-05" db="EMBL/GenBank/DDBJ databases">
        <authorList>
            <person name="Lanie J.A."/>
            <person name="Ng W.-L."/>
            <person name="Kazmierczak K.M."/>
            <person name="Andrzejewski T.M."/>
            <person name="Davidsen T.M."/>
            <person name="Wayne K.J."/>
            <person name="Tettelin H."/>
            <person name="Glass J.I."/>
            <person name="Rusch D."/>
            <person name="Podicherti R."/>
            <person name="Tsui H.-C.T."/>
            <person name="Winkler M.E."/>
        </authorList>
    </citation>
    <scope>NUCLEOTIDE SEQUENCE</scope>
</reference>
<feature type="non-terminal residue" evidence="1">
    <location>
        <position position="1"/>
    </location>
</feature>
<dbReference type="EMBL" id="UINC01117664">
    <property type="protein sequence ID" value="SVC90244.1"/>
    <property type="molecule type" value="Genomic_DNA"/>
</dbReference>
<organism evidence="1">
    <name type="scientific">marine metagenome</name>
    <dbReference type="NCBI Taxonomy" id="408172"/>
    <lineage>
        <taxon>unclassified sequences</taxon>
        <taxon>metagenomes</taxon>
        <taxon>ecological metagenomes</taxon>
    </lineage>
</organism>
<gene>
    <name evidence="1" type="ORF">METZ01_LOCUS343098</name>
</gene>
<sequence>SYDVFVSLDGEMLGHDIYETDEAADIEAEAAEIALKRAFSEERRGEMAGSGQALPDGSYPIESETDLKNAIQAFGRAKNKEAAKRHIMKRAKALGLTKLIPGNWVAGGEKTIQLEDADFMESLIEFQLMSSEDTEDSE</sequence>
<proteinExistence type="predicted"/>
<evidence type="ECO:0000313" key="1">
    <source>
        <dbReference type="EMBL" id="SVC90244.1"/>
    </source>
</evidence>
<dbReference type="AlphaFoldDB" id="A0A382QXL6"/>
<accession>A0A382QXL6</accession>
<protein>
    <submittedName>
        <fullName evidence="1">Uncharacterized protein</fullName>
    </submittedName>
</protein>
<name>A0A382QXL6_9ZZZZ</name>